<feature type="region of interest" description="Disordered" evidence="1">
    <location>
        <begin position="327"/>
        <end position="358"/>
    </location>
</feature>
<dbReference type="AlphaFoldDB" id="A0A5N5H374"/>
<reference evidence="3 4" key="1">
    <citation type="submission" date="2019-09" db="EMBL/GenBank/DDBJ databases">
        <authorList>
            <person name="Ou C."/>
        </authorList>
    </citation>
    <scope>NUCLEOTIDE SEQUENCE [LARGE SCALE GENOMIC DNA]</scope>
    <source>
        <strain evidence="3">S2</strain>
        <tissue evidence="3">Leaf</tissue>
    </source>
</reference>
<proteinExistence type="predicted"/>
<dbReference type="Proteomes" id="UP000327157">
    <property type="component" value="Chromosome 4"/>
</dbReference>
<dbReference type="CDD" id="cd11660">
    <property type="entry name" value="SANT_TRF"/>
    <property type="match status" value="1"/>
</dbReference>
<dbReference type="EMBL" id="SMOL01000231">
    <property type="protein sequence ID" value="KAB2622369.1"/>
    <property type="molecule type" value="Genomic_DNA"/>
</dbReference>
<dbReference type="PROSITE" id="PS50090">
    <property type="entry name" value="MYB_LIKE"/>
    <property type="match status" value="1"/>
</dbReference>
<name>A0A5N5H374_9ROSA</name>
<protein>
    <recommendedName>
        <fullName evidence="2">Myb-like domain-containing protein</fullName>
    </recommendedName>
</protein>
<evidence type="ECO:0000313" key="4">
    <source>
        <dbReference type="Proteomes" id="UP000327157"/>
    </source>
</evidence>
<accession>A0A5N5H374</accession>
<dbReference type="Gene3D" id="1.10.246.220">
    <property type="match status" value="1"/>
</dbReference>
<evidence type="ECO:0000313" key="3">
    <source>
        <dbReference type="EMBL" id="KAB2622369.1"/>
    </source>
</evidence>
<dbReference type="PANTHER" id="PTHR47122">
    <property type="entry name" value="MYB-LIKE DNA-BINDING DOMAIN CONTAINING PROTEIN, EXPRESSED"/>
    <property type="match status" value="1"/>
</dbReference>
<evidence type="ECO:0000256" key="1">
    <source>
        <dbReference type="SAM" id="MobiDB-lite"/>
    </source>
</evidence>
<reference evidence="3 4" key="3">
    <citation type="submission" date="2019-11" db="EMBL/GenBank/DDBJ databases">
        <title>A de novo genome assembly of a pear dwarfing rootstock.</title>
        <authorList>
            <person name="Wang F."/>
            <person name="Wang J."/>
            <person name="Li S."/>
            <person name="Zhang Y."/>
            <person name="Fang M."/>
            <person name="Ma L."/>
            <person name="Zhao Y."/>
            <person name="Jiang S."/>
        </authorList>
    </citation>
    <scope>NUCLEOTIDE SEQUENCE [LARGE SCALE GENOMIC DNA]</scope>
    <source>
        <strain evidence="3">S2</strain>
        <tissue evidence="3">Leaf</tissue>
    </source>
</reference>
<dbReference type="InterPro" id="IPR001005">
    <property type="entry name" value="SANT/Myb"/>
</dbReference>
<feature type="compositionally biased region" description="Basic residues" evidence="1">
    <location>
        <begin position="344"/>
        <end position="357"/>
    </location>
</feature>
<dbReference type="PANTHER" id="PTHR47122:SF5">
    <property type="entry name" value="TRF-LIKE 8"/>
    <property type="match status" value="1"/>
</dbReference>
<comment type="caution">
    <text evidence="3">The sequence shown here is derived from an EMBL/GenBank/DDBJ whole genome shotgun (WGS) entry which is preliminary data.</text>
</comment>
<dbReference type="SUPFAM" id="SSF46689">
    <property type="entry name" value="Homeodomain-like"/>
    <property type="match status" value="1"/>
</dbReference>
<sequence length="497" mass="55971">MDHEAHSRTTFVNMKPQRVRSLEDSFDPALEDESETIEHLLAEPKSEYVTVDGVLCFDKENAGQCLNMEDFSCGYDFGLNTCGGGLHSAHPRGRHNEFELGVLDGLLDEVDEVEDIHAINGLASPCDDYLLDIGFIGQASELGFGSCEGSRKRNSCSANQSPGLSGSCNTAVGISESSTVTIQESECKNNSIDKAVTHEHRTPVAYPASIILQNLDELDNDEKPSVSGIVSAAFLKEKRLHKPTRKYIEEFLDKMSKDSKGRADCYAVTTSESRRSKVRSQNKHHHLRPRILASVPEDDLISENRTLAEFRKQRACRKKYASISSYESNEQPITSGSEDDYVSRKKSTKHGRRKHQRMWTPSEVTTLVDGISQYGVGQWTDIKRFLFASPYRTPLDLRVHHSFPMMGIICPPFAQKVERARQWRNILGRSCGKELKNEQKEMRALPKSLVPCVCELATVHPYPRHRGKKFAPPILSIASKSASSDHIRRYVRRKNRF</sequence>
<reference evidence="4" key="2">
    <citation type="submission" date="2019-10" db="EMBL/GenBank/DDBJ databases">
        <title>A de novo genome assembly of a pear dwarfing rootstock.</title>
        <authorList>
            <person name="Wang F."/>
            <person name="Wang J."/>
            <person name="Li S."/>
            <person name="Zhang Y."/>
            <person name="Fang M."/>
            <person name="Ma L."/>
            <person name="Zhao Y."/>
            <person name="Jiang S."/>
        </authorList>
    </citation>
    <scope>NUCLEOTIDE SEQUENCE [LARGE SCALE GENOMIC DNA]</scope>
</reference>
<feature type="compositionally biased region" description="Polar residues" evidence="1">
    <location>
        <begin position="327"/>
        <end position="336"/>
    </location>
</feature>
<organism evidence="3 4">
    <name type="scientific">Pyrus ussuriensis x Pyrus communis</name>
    <dbReference type="NCBI Taxonomy" id="2448454"/>
    <lineage>
        <taxon>Eukaryota</taxon>
        <taxon>Viridiplantae</taxon>
        <taxon>Streptophyta</taxon>
        <taxon>Embryophyta</taxon>
        <taxon>Tracheophyta</taxon>
        <taxon>Spermatophyta</taxon>
        <taxon>Magnoliopsida</taxon>
        <taxon>eudicotyledons</taxon>
        <taxon>Gunneridae</taxon>
        <taxon>Pentapetalae</taxon>
        <taxon>rosids</taxon>
        <taxon>fabids</taxon>
        <taxon>Rosales</taxon>
        <taxon>Rosaceae</taxon>
        <taxon>Amygdaloideae</taxon>
        <taxon>Maleae</taxon>
        <taxon>Pyrus</taxon>
    </lineage>
</organism>
<dbReference type="OrthoDB" id="608866at2759"/>
<dbReference type="InterPro" id="IPR009057">
    <property type="entry name" value="Homeodomain-like_sf"/>
</dbReference>
<feature type="domain" description="Myb-like" evidence="2">
    <location>
        <begin position="351"/>
        <end position="398"/>
    </location>
</feature>
<keyword evidence="4" id="KW-1185">Reference proteome</keyword>
<evidence type="ECO:0000259" key="2">
    <source>
        <dbReference type="PROSITE" id="PS50090"/>
    </source>
</evidence>
<gene>
    <name evidence="3" type="ORF">D8674_024551</name>
</gene>